<evidence type="ECO:0000256" key="1">
    <source>
        <dbReference type="ARBA" id="ARBA00004651"/>
    </source>
</evidence>
<comment type="caution">
    <text evidence="11">The sequence shown here is derived from an EMBL/GenBank/DDBJ whole genome shotgun (WGS) entry which is preliminary data.</text>
</comment>
<feature type="transmembrane region" description="Helical" evidence="9">
    <location>
        <begin position="241"/>
        <end position="264"/>
    </location>
</feature>
<feature type="compositionally biased region" description="Polar residues" evidence="8">
    <location>
        <begin position="1"/>
        <end position="17"/>
    </location>
</feature>
<evidence type="ECO:0000256" key="8">
    <source>
        <dbReference type="SAM" id="MobiDB-lite"/>
    </source>
</evidence>
<keyword evidence="7 9" id="KW-0472">Membrane</keyword>
<dbReference type="AlphaFoldDB" id="A0A7K0K2A1"/>
<dbReference type="InterPro" id="IPR000620">
    <property type="entry name" value="EamA_dom"/>
</dbReference>
<feature type="domain" description="EamA" evidence="10">
    <location>
        <begin position="32"/>
        <end position="165"/>
    </location>
</feature>
<keyword evidence="5 9" id="KW-0812">Transmembrane</keyword>
<dbReference type="EMBL" id="VUMY01000004">
    <property type="protein sequence ID" value="MST49175.1"/>
    <property type="molecule type" value="Genomic_DNA"/>
</dbReference>
<evidence type="ECO:0000313" key="12">
    <source>
        <dbReference type="Proteomes" id="UP000442535"/>
    </source>
</evidence>
<protein>
    <submittedName>
        <fullName evidence="11">EamA family transporter RarD</fullName>
    </submittedName>
</protein>
<gene>
    <name evidence="11" type="primary">rarD</name>
    <name evidence="11" type="ORF">FYJ63_02750</name>
</gene>
<dbReference type="GO" id="GO:0005886">
    <property type="term" value="C:plasma membrane"/>
    <property type="evidence" value="ECO:0007669"/>
    <property type="project" value="UniProtKB-SubCell"/>
</dbReference>
<dbReference type="Pfam" id="PF00892">
    <property type="entry name" value="EamA"/>
    <property type="match status" value="1"/>
</dbReference>
<keyword evidence="4" id="KW-1003">Cell membrane</keyword>
<dbReference type="PANTHER" id="PTHR22911">
    <property type="entry name" value="ACYL-MALONYL CONDENSING ENZYME-RELATED"/>
    <property type="match status" value="1"/>
</dbReference>
<dbReference type="InterPro" id="IPR037185">
    <property type="entry name" value="EmrE-like"/>
</dbReference>
<organism evidence="11 12">
    <name type="scientific">Mobiluncus porci</name>
    <dbReference type="NCBI Taxonomy" id="2652278"/>
    <lineage>
        <taxon>Bacteria</taxon>
        <taxon>Bacillati</taxon>
        <taxon>Actinomycetota</taxon>
        <taxon>Actinomycetes</taxon>
        <taxon>Actinomycetales</taxon>
        <taxon>Actinomycetaceae</taxon>
        <taxon>Mobiluncus</taxon>
    </lineage>
</organism>
<dbReference type="NCBIfam" id="TIGR00688">
    <property type="entry name" value="rarD"/>
    <property type="match status" value="1"/>
</dbReference>
<keyword evidence="12" id="KW-1185">Reference proteome</keyword>
<evidence type="ECO:0000256" key="4">
    <source>
        <dbReference type="ARBA" id="ARBA00022475"/>
    </source>
</evidence>
<dbReference type="InterPro" id="IPR004626">
    <property type="entry name" value="RarD"/>
</dbReference>
<evidence type="ECO:0000256" key="9">
    <source>
        <dbReference type="SAM" id="Phobius"/>
    </source>
</evidence>
<evidence type="ECO:0000256" key="2">
    <source>
        <dbReference type="ARBA" id="ARBA00007362"/>
    </source>
</evidence>
<keyword evidence="6 9" id="KW-1133">Transmembrane helix</keyword>
<feature type="transmembrane region" description="Helical" evidence="9">
    <location>
        <begin position="30"/>
        <end position="48"/>
    </location>
</feature>
<evidence type="ECO:0000256" key="7">
    <source>
        <dbReference type="ARBA" id="ARBA00023136"/>
    </source>
</evidence>
<dbReference type="Proteomes" id="UP000442535">
    <property type="component" value="Unassembled WGS sequence"/>
</dbReference>
<evidence type="ECO:0000313" key="11">
    <source>
        <dbReference type="EMBL" id="MST49175.1"/>
    </source>
</evidence>
<feature type="transmembrane region" description="Helical" evidence="9">
    <location>
        <begin position="60"/>
        <end position="77"/>
    </location>
</feature>
<comment type="similarity">
    <text evidence="2">Belongs to the EamA transporter family.</text>
</comment>
<reference evidence="11 12" key="1">
    <citation type="submission" date="2019-08" db="EMBL/GenBank/DDBJ databases">
        <title>In-depth cultivation of the pig gut microbiome towards novel bacterial diversity and tailored functional studies.</title>
        <authorList>
            <person name="Wylensek D."/>
            <person name="Hitch T.C.A."/>
            <person name="Clavel T."/>
        </authorList>
    </citation>
    <scope>NUCLEOTIDE SEQUENCE [LARGE SCALE GENOMIC DNA]</scope>
    <source>
        <strain evidence="11 12">RF-GAM-744-WT-7</strain>
    </source>
</reference>
<feature type="transmembrane region" description="Helical" evidence="9">
    <location>
        <begin position="97"/>
        <end position="114"/>
    </location>
</feature>
<dbReference type="PANTHER" id="PTHR22911:SF137">
    <property type="entry name" value="SOLUTE CARRIER FAMILY 35 MEMBER G2-RELATED"/>
    <property type="match status" value="1"/>
</dbReference>
<feature type="transmembrane region" description="Helical" evidence="9">
    <location>
        <begin position="271"/>
        <end position="292"/>
    </location>
</feature>
<keyword evidence="3" id="KW-0813">Transport</keyword>
<sequence>MNLTRSPRQKAATGSSSEDPRAGQDSPATGWALGAITYLLWAVFPLYFVWLEPAGSLEVIVHRCVWGLVICALILTARREIGELRALWRNRRAMWRLMLAGVLIIVNWTTYVYAVMNGHVVDAALGYFTNPLLTVALGVVFLRERLSALQVVAVTLGAVAVLYMMFTLGYVPWISLALAFSFGLYSLVKKSVASQVKPLAGMVVETATTAPFLLAYYIYLVATGATSFQKLAADPAAGTGFPWWGHLALLIGAGAITVVPLLLFARAARSLPLYALGLLQYISPVGQFAIGVWVFHEAMAPERWITTGIIVLALVVLSVDTLLTLHRPPRRDEPETATADSA</sequence>
<comment type="subcellular location">
    <subcellularLocation>
        <location evidence="1">Cell membrane</location>
        <topology evidence="1">Multi-pass membrane protein</topology>
    </subcellularLocation>
</comment>
<accession>A0A7K0K2A1</accession>
<name>A0A7K0K2A1_9ACTO</name>
<dbReference type="Gene3D" id="1.10.3730.20">
    <property type="match status" value="1"/>
</dbReference>
<proteinExistence type="inferred from homology"/>
<dbReference type="SUPFAM" id="SSF103481">
    <property type="entry name" value="Multidrug resistance efflux transporter EmrE"/>
    <property type="match status" value="2"/>
</dbReference>
<evidence type="ECO:0000256" key="6">
    <source>
        <dbReference type="ARBA" id="ARBA00022989"/>
    </source>
</evidence>
<feature type="transmembrane region" description="Helical" evidence="9">
    <location>
        <begin position="304"/>
        <end position="325"/>
    </location>
</feature>
<feature type="region of interest" description="Disordered" evidence="8">
    <location>
        <begin position="1"/>
        <end position="26"/>
    </location>
</feature>
<feature type="transmembrane region" description="Helical" evidence="9">
    <location>
        <begin position="170"/>
        <end position="188"/>
    </location>
</feature>
<evidence type="ECO:0000259" key="10">
    <source>
        <dbReference type="Pfam" id="PF00892"/>
    </source>
</evidence>
<feature type="transmembrane region" description="Helical" evidence="9">
    <location>
        <begin position="148"/>
        <end position="164"/>
    </location>
</feature>
<feature type="transmembrane region" description="Helical" evidence="9">
    <location>
        <begin position="120"/>
        <end position="141"/>
    </location>
</feature>
<evidence type="ECO:0000256" key="5">
    <source>
        <dbReference type="ARBA" id="ARBA00022692"/>
    </source>
</evidence>
<evidence type="ECO:0000256" key="3">
    <source>
        <dbReference type="ARBA" id="ARBA00022448"/>
    </source>
</evidence>
<feature type="transmembrane region" description="Helical" evidence="9">
    <location>
        <begin position="200"/>
        <end position="221"/>
    </location>
</feature>